<dbReference type="InterPro" id="IPR036661">
    <property type="entry name" value="Luciferase-like_sf"/>
</dbReference>
<dbReference type="STRING" id="863239.GCA_000213935_01147"/>
<evidence type="ECO:0000313" key="4">
    <source>
        <dbReference type="Proteomes" id="UP000261739"/>
    </source>
</evidence>
<dbReference type="Pfam" id="PF00296">
    <property type="entry name" value="Bac_luciferase"/>
    <property type="match status" value="1"/>
</dbReference>
<proteinExistence type="predicted"/>
<dbReference type="InterPro" id="IPR050766">
    <property type="entry name" value="Bact_Lucif_Oxidored"/>
</dbReference>
<dbReference type="PANTHER" id="PTHR30137">
    <property type="entry name" value="LUCIFERASE-LIKE MONOOXYGENASE"/>
    <property type="match status" value="1"/>
</dbReference>
<reference evidence="3 4" key="1">
    <citation type="journal article" date="2018" name="Nat. Biotechnol.">
        <title>A standardized bacterial taxonomy based on genome phylogeny substantially revises the tree of life.</title>
        <authorList>
            <person name="Parks D.H."/>
            <person name="Chuvochina M."/>
            <person name="Waite D.W."/>
            <person name="Rinke C."/>
            <person name="Skarshewski A."/>
            <person name="Chaumeil P.A."/>
            <person name="Hugenholtz P."/>
        </authorList>
    </citation>
    <scope>NUCLEOTIDE SEQUENCE [LARGE SCALE GENOMIC DNA]</scope>
    <source>
        <strain evidence="3">UBA11247</strain>
    </source>
</reference>
<feature type="non-terminal residue" evidence="3">
    <location>
        <position position="1"/>
    </location>
</feature>
<sequence>ENIRVGSGAVLLNHYSPYATAERFLQLEALTPGRIDLGMGRANSGPPVDLALARTRDAPLRDDYASQVTEIIGYLHHALPEGHDFAALDPTRGIGSAPQAWVLGSSGNSAELAGQLGIGYAFAGFINPNKVKVGLRHYRESFTPTRFGAGTPQVMLSVNMVAAPTEAEALELTWPHRVMRSRTFHGQIPTVADAAA</sequence>
<dbReference type="Gene3D" id="3.20.20.30">
    <property type="entry name" value="Luciferase-like domain"/>
    <property type="match status" value="1"/>
</dbReference>
<evidence type="ECO:0000313" key="3">
    <source>
        <dbReference type="EMBL" id="HCT15351.1"/>
    </source>
</evidence>
<protein>
    <submittedName>
        <fullName evidence="3">LLM class flavin-dependent oxidoreductase</fullName>
    </submittedName>
</protein>
<dbReference type="EMBL" id="DQID01000292">
    <property type="protein sequence ID" value="HCT15351.1"/>
    <property type="molecule type" value="Genomic_DNA"/>
</dbReference>
<gene>
    <name evidence="3" type="ORF">DIW82_11385</name>
</gene>
<dbReference type="Proteomes" id="UP000261739">
    <property type="component" value="Unassembled WGS sequence"/>
</dbReference>
<dbReference type="InterPro" id="IPR011251">
    <property type="entry name" value="Luciferase-like_dom"/>
</dbReference>
<dbReference type="GO" id="GO:0005829">
    <property type="term" value="C:cytosol"/>
    <property type="evidence" value="ECO:0007669"/>
    <property type="project" value="TreeGrafter"/>
</dbReference>
<dbReference type="GO" id="GO:0016705">
    <property type="term" value="F:oxidoreductase activity, acting on paired donors, with incorporation or reduction of molecular oxygen"/>
    <property type="evidence" value="ECO:0007669"/>
    <property type="project" value="InterPro"/>
</dbReference>
<organism evidence="3 4">
    <name type="scientific">Corynebacterium nuruki</name>
    <dbReference type="NCBI Taxonomy" id="1032851"/>
    <lineage>
        <taxon>Bacteria</taxon>
        <taxon>Bacillati</taxon>
        <taxon>Actinomycetota</taxon>
        <taxon>Actinomycetes</taxon>
        <taxon>Mycobacteriales</taxon>
        <taxon>Corynebacteriaceae</taxon>
        <taxon>Corynebacterium</taxon>
    </lineage>
</organism>
<accession>A0A3D4T289</accession>
<evidence type="ECO:0000256" key="1">
    <source>
        <dbReference type="ARBA" id="ARBA00007789"/>
    </source>
</evidence>
<comment type="caution">
    <text evidence="3">The sequence shown here is derived from an EMBL/GenBank/DDBJ whole genome shotgun (WGS) entry which is preliminary data.</text>
</comment>
<evidence type="ECO:0000259" key="2">
    <source>
        <dbReference type="Pfam" id="PF00296"/>
    </source>
</evidence>
<feature type="domain" description="Luciferase-like" evidence="2">
    <location>
        <begin position="1"/>
        <end position="179"/>
    </location>
</feature>
<comment type="similarity">
    <text evidence="1">To bacterial alkanal monooxygenase alpha and beta chains.</text>
</comment>
<dbReference type="NCBIfam" id="TIGR03558">
    <property type="entry name" value="oxido_grp_1"/>
    <property type="match status" value="1"/>
</dbReference>
<dbReference type="SUPFAM" id="SSF51679">
    <property type="entry name" value="Bacterial luciferase-like"/>
    <property type="match status" value="1"/>
</dbReference>
<feature type="non-terminal residue" evidence="3">
    <location>
        <position position="196"/>
    </location>
</feature>
<dbReference type="CDD" id="cd00347">
    <property type="entry name" value="Flavin_utilizing_monoxygenases"/>
    <property type="match status" value="1"/>
</dbReference>
<dbReference type="PANTHER" id="PTHR30137:SF6">
    <property type="entry name" value="LUCIFERASE-LIKE MONOOXYGENASE"/>
    <property type="match status" value="1"/>
</dbReference>
<dbReference type="AlphaFoldDB" id="A0A3D4T289"/>
<dbReference type="InterPro" id="IPR019949">
    <property type="entry name" value="CmoO-like"/>
</dbReference>
<name>A0A3D4T289_9CORY</name>